<reference evidence="1 2" key="1">
    <citation type="journal article" date="2023" name="bioRxiv">
        <title>High-quality genome assemblies of four members of thePodospora anserinaspecies complex.</title>
        <authorList>
            <person name="Ament-Velasquez S.L."/>
            <person name="Vogan A.A."/>
            <person name="Wallerman O."/>
            <person name="Hartmann F."/>
            <person name="Gautier V."/>
            <person name="Silar P."/>
            <person name="Giraud T."/>
            <person name="Johannesson H."/>
        </authorList>
    </citation>
    <scope>NUCLEOTIDE SEQUENCE [LARGE SCALE GENOMIC DNA]</scope>
    <source>
        <strain evidence="1 2">CBS 411.78</strain>
    </source>
</reference>
<protein>
    <submittedName>
        <fullName evidence="1">Uncharacterized protein</fullName>
    </submittedName>
</protein>
<keyword evidence="2" id="KW-1185">Reference proteome</keyword>
<dbReference type="GeneID" id="87925969"/>
<organism evidence="1 2">
    <name type="scientific">Podospora pseudopauciseta</name>
    <dbReference type="NCBI Taxonomy" id="2093780"/>
    <lineage>
        <taxon>Eukaryota</taxon>
        <taxon>Fungi</taxon>
        <taxon>Dikarya</taxon>
        <taxon>Ascomycota</taxon>
        <taxon>Pezizomycotina</taxon>
        <taxon>Sordariomycetes</taxon>
        <taxon>Sordariomycetidae</taxon>
        <taxon>Sordariales</taxon>
        <taxon>Podosporaceae</taxon>
        <taxon>Podospora</taxon>
    </lineage>
</organism>
<accession>A0ABR0HBN2</accession>
<dbReference type="Proteomes" id="UP001326199">
    <property type="component" value="Unassembled WGS sequence"/>
</dbReference>
<name>A0ABR0HBN2_9PEZI</name>
<dbReference type="EMBL" id="JAFFHB010000005">
    <property type="protein sequence ID" value="KAK4665491.1"/>
    <property type="molecule type" value="Genomic_DNA"/>
</dbReference>
<evidence type="ECO:0000313" key="1">
    <source>
        <dbReference type="EMBL" id="KAK4665491.1"/>
    </source>
</evidence>
<comment type="caution">
    <text evidence="1">The sequence shown here is derived from an EMBL/GenBank/DDBJ whole genome shotgun (WGS) entry which is preliminary data.</text>
</comment>
<dbReference type="RefSeq" id="XP_062765457.1">
    <property type="nucleotide sequence ID" value="XM_062905881.1"/>
</dbReference>
<sequence length="72" mass="8525">MVVWFWTRKFCCSRNLGYEGINISKHIRARRQAQGTEDMFPLFRCRAAPPISTGLRPIDTSMTRTFECLWLR</sequence>
<proteinExistence type="predicted"/>
<evidence type="ECO:0000313" key="2">
    <source>
        <dbReference type="Proteomes" id="UP001326199"/>
    </source>
</evidence>
<gene>
    <name evidence="1" type="ORF">QC763_0063010</name>
</gene>